<name>A0A0E9N9N1_SAICN</name>
<evidence type="ECO:0000313" key="2">
    <source>
        <dbReference type="EMBL" id="GAO46406.1"/>
    </source>
</evidence>
<reference evidence="2 3" key="3">
    <citation type="journal article" date="2015" name="Genome Announc.">
        <title>Draft Genome Sequence of the Archiascomycetous Yeast Saitoella complicata.</title>
        <authorList>
            <person name="Yamauchi K."/>
            <person name="Kondo S."/>
            <person name="Hamamoto M."/>
            <person name="Takahashi Y."/>
            <person name="Ogura Y."/>
            <person name="Hayashi T."/>
            <person name="Nishida H."/>
        </authorList>
    </citation>
    <scope>NUCLEOTIDE SEQUENCE [LARGE SCALE GENOMIC DNA]</scope>
    <source>
        <strain evidence="2 3">NRRL Y-17804</strain>
    </source>
</reference>
<dbReference type="EMBL" id="BACD03000003">
    <property type="protein sequence ID" value="GAO46406.1"/>
    <property type="molecule type" value="Genomic_DNA"/>
</dbReference>
<feature type="region of interest" description="Disordered" evidence="1">
    <location>
        <begin position="132"/>
        <end position="239"/>
    </location>
</feature>
<feature type="compositionally biased region" description="Polar residues" evidence="1">
    <location>
        <begin position="197"/>
        <end position="206"/>
    </location>
</feature>
<keyword evidence="3" id="KW-1185">Reference proteome</keyword>
<feature type="compositionally biased region" description="Polar residues" evidence="1">
    <location>
        <begin position="132"/>
        <end position="141"/>
    </location>
</feature>
<gene>
    <name evidence="2" type="ORF">G7K_0637-t1</name>
</gene>
<feature type="region of interest" description="Disordered" evidence="1">
    <location>
        <begin position="1"/>
        <end position="46"/>
    </location>
</feature>
<evidence type="ECO:0000313" key="3">
    <source>
        <dbReference type="Proteomes" id="UP000033140"/>
    </source>
</evidence>
<comment type="caution">
    <text evidence="2">The sequence shown here is derived from an EMBL/GenBank/DDBJ whole genome shotgun (WGS) entry which is preliminary data.</text>
</comment>
<feature type="region of interest" description="Disordered" evidence="1">
    <location>
        <begin position="259"/>
        <end position="285"/>
    </location>
</feature>
<reference evidence="2 3" key="1">
    <citation type="journal article" date="2011" name="J. Gen. Appl. Microbiol.">
        <title>Draft genome sequencing of the enigmatic yeast Saitoella complicata.</title>
        <authorList>
            <person name="Nishida H."/>
            <person name="Hamamoto M."/>
            <person name="Sugiyama J."/>
        </authorList>
    </citation>
    <scope>NUCLEOTIDE SEQUENCE [LARGE SCALE GENOMIC DNA]</scope>
    <source>
        <strain evidence="2 3">NRRL Y-17804</strain>
    </source>
</reference>
<sequence length="623" mass="70933">MDDYDREPSIALVDHSVLTRSASRITPPSRQGQQHTPPVSSRPRRQPTYVASPAIQAAHAYPLDARLSDYMRQVQGLNAGASHQPRGERTALWPGQHVLGQTILPITERPAETVDSLVLHAQRMQAWVFDQSRPQPATSGQPAPANYNYTPEEVHTASAESPPGTYVAEGGATQQHVPRSEAAPVSPQAAPELPTEAPTSHITQQPPLERTKRTKPQQFVRENRPEAPVKPVAPSRNSTLPQIQDSVATLPQILGHSLTQHRASQRRGLVKPCLRSPPPHSPLPDQKANQELEALFEQFRESDIECDSEPAPHEYRLELHVNKPGSGRNLHINPIGWRRLCPLSIDAGMSYKEKCIAQFRLSDPFPEEREEVLWERYWKERRALEERQNPRLYDRALCGDRYLPANYTPPKHGYIDAMRYKVHCTPFEVLIKAGVDRNWAKTFCDGVMLAYRQGDLKPKGALVTRIYLPYSLHRIEVGVVTRAGPDRTDNVFALGYRLLKCDRPVPSDSAYDVMFNRDIGQVFSYDRWRSLVWTWWEQREDGPERWFRDPMEAADIDAFVKNLQLYKYIQDPVIMRQVCLKFLLACLASDLHIPATERAEPHNYGTYTMEFATSMMCKEDLEE</sequence>
<reference evidence="2 3" key="2">
    <citation type="journal article" date="2014" name="J. Gen. Appl. Microbiol.">
        <title>The early diverging ascomycetous budding yeast Saitoella complicata has three histone deacetylases belonging to the Clr6, Hos2, and Rpd3 lineages.</title>
        <authorList>
            <person name="Nishida H."/>
            <person name="Matsumoto T."/>
            <person name="Kondo S."/>
            <person name="Hamamoto M."/>
            <person name="Yoshikawa H."/>
        </authorList>
    </citation>
    <scope>NUCLEOTIDE SEQUENCE [LARGE SCALE GENOMIC DNA]</scope>
    <source>
        <strain evidence="2 3">NRRL Y-17804</strain>
    </source>
</reference>
<proteinExistence type="predicted"/>
<dbReference type="AlphaFoldDB" id="A0A0E9N9N1"/>
<feature type="compositionally biased region" description="Polar residues" evidence="1">
    <location>
        <begin position="18"/>
        <end position="39"/>
    </location>
</feature>
<accession>A0A0E9N9N1</accession>
<dbReference type="Proteomes" id="UP000033140">
    <property type="component" value="Unassembled WGS sequence"/>
</dbReference>
<evidence type="ECO:0000256" key="1">
    <source>
        <dbReference type="SAM" id="MobiDB-lite"/>
    </source>
</evidence>
<organism evidence="2 3">
    <name type="scientific">Saitoella complicata (strain BCRC 22490 / CBS 7301 / JCM 7358 / NBRC 10748 / NRRL Y-17804)</name>
    <dbReference type="NCBI Taxonomy" id="698492"/>
    <lineage>
        <taxon>Eukaryota</taxon>
        <taxon>Fungi</taxon>
        <taxon>Dikarya</taxon>
        <taxon>Ascomycota</taxon>
        <taxon>Taphrinomycotina</taxon>
        <taxon>Taphrinomycotina incertae sedis</taxon>
        <taxon>Saitoella</taxon>
    </lineage>
</organism>
<dbReference type="RefSeq" id="XP_019024393.1">
    <property type="nucleotide sequence ID" value="XM_019166846.1"/>
</dbReference>
<protein>
    <submittedName>
        <fullName evidence="2">Uncharacterized protein</fullName>
    </submittedName>
</protein>